<gene>
    <name evidence="2" type="ORF">F3Y22_tig00110403pilonHSYRG00140</name>
</gene>
<organism evidence="2 3">
    <name type="scientific">Hibiscus syriacus</name>
    <name type="common">Rose of Sharon</name>
    <dbReference type="NCBI Taxonomy" id="106335"/>
    <lineage>
        <taxon>Eukaryota</taxon>
        <taxon>Viridiplantae</taxon>
        <taxon>Streptophyta</taxon>
        <taxon>Embryophyta</taxon>
        <taxon>Tracheophyta</taxon>
        <taxon>Spermatophyta</taxon>
        <taxon>Magnoliopsida</taxon>
        <taxon>eudicotyledons</taxon>
        <taxon>Gunneridae</taxon>
        <taxon>Pentapetalae</taxon>
        <taxon>rosids</taxon>
        <taxon>malvids</taxon>
        <taxon>Malvales</taxon>
        <taxon>Malvaceae</taxon>
        <taxon>Malvoideae</taxon>
        <taxon>Hibiscus</taxon>
    </lineage>
</organism>
<dbReference type="AlphaFoldDB" id="A0A6A3ANI6"/>
<dbReference type="PANTHER" id="PTHR47186:SF41">
    <property type="entry name" value="OS12G0131701 PROTEIN"/>
    <property type="match status" value="1"/>
</dbReference>
<protein>
    <recommendedName>
        <fullName evidence="1">R13L1/DRL21-like LRR repeat region domain-containing protein</fullName>
    </recommendedName>
</protein>
<dbReference type="Gene3D" id="3.80.10.10">
    <property type="entry name" value="Ribonuclease Inhibitor"/>
    <property type="match status" value="1"/>
</dbReference>
<comment type="caution">
    <text evidence="2">The sequence shown here is derived from an EMBL/GenBank/DDBJ whole genome shotgun (WGS) entry which is preliminary data.</text>
</comment>
<evidence type="ECO:0000259" key="1">
    <source>
        <dbReference type="Pfam" id="PF25019"/>
    </source>
</evidence>
<evidence type="ECO:0000313" key="2">
    <source>
        <dbReference type="EMBL" id="KAE8706174.1"/>
    </source>
</evidence>
<keyword evidence="3" id="KW-1185">Reference proteome</keyword>
<dbReference type="SUPFAM" id="SSF52058">
    <property type="entry name" value="L domain-like"/>
    <property type="match status" value="1"/>
</dbReference>
<dbReference type="InterPro" id="IPR032675">
    <property type="entry name" value="LRR_dom_sf"/>
</dbReference>
<proteinExistence type="predicted"/>
<feature type="domain" description="R13L1/DRL21-like LRR repeat region" evidence="1">
    <location>
        <begin position="2"/>
        <end position="52"/>
    </location>
</feature>
<name>A0A6A3ANI6_HIBSY</name>
<dbReference type="PANTHER" id="PTHR47186">
    <property type="entry name" value="LEUCINE-RICH REPEAT-CONTAINING PROTEIN 57"/>
    <property type="match status" value="1"/>
</dbReference>
<dbReference type="InterPro" id="IPR056789">
    <property type="entry name" value="LRR_R13L1-DRL21"/>
</dbReference>
<sequence length="184" mass="20257">MIENFGGAKFSTWIADSSLRNLSSLELRNCKHCKSLPPIGRLPSSKVLSIGGLDEVSKIGTEFFGENQSIAFASLERLSFWSLPKWGELDACEGDEQVSMFPSFGSLSIRHCPQLVGRLPTCLQSLQSLFISECRRLVASISSFPSLRELSIKGCEELVDECSSSSPVEEVTSLQSVSFEHFKV</sequence>
<evidence type="ECO:0000313" key="3">
    <source>
        <dbReference type="Proteomes" id="UP000436088"/>
    </source>
</evidence>
<accession>A0A6A3ANI6</accession>
<dbReference type="Pfam" id="PF25019">
    <property type="entry name" value="LRR_R13L1-DRL21"/>
    <property type="match status" value="1"/>
</dbReference>
<reference evidence="2" key="1">
    <citation type="submission" date="2019-09" db="EMBL/GenBank/DDBJ databases">
        <title>Draft genome information of white flower Hibiscus syriacus.</title>
        <authorList>
            <person name="Kim Y.-M."/>
        </authorList>
    </citation>
    <scope>NUCLEOTIDE SEQUENCE [LARGE SCALE GENOMIC DNA]</scope>
    <source>
        <strain evidence="2">YM2019G1</strain>
    </source>
</reference>
<dbReference type="EMBL" id="VEPZ02000972">
    <property type="protein sequence ID" value="KAE8706174.1"/>
    <property type="molecule type" value="Genomic_DNA"/>
</dbReference>
<dbReference type="Proteomes" id="UP000436088">
    <property type="component" value="Unassembled WGS sequence"/>
</dbReference>